<keyword evidence="6" id="KW-0229">DNA integration</keyword>
<feature type="region of interest" description="Disordered" evidence="10">
    <location>
        <begin position="21"/>
        <end position="71"/>
    </location>
</feature>
<evidence type="ECO:0000256" key="5">
    <source>
        <dbReference type="ARBA" id="ARBA00022842"/>
    </source>
</evidence>
<evidence type="ECO:0000256" key="9">
    <source>
        <dbReference type="ARBA" id="ARBA00023172"/>
    </source>
</evidence>
<keyword evidence="11" id="KW-1185">Reference proteome</keyword>
<dbReference type="InterPro" id="IPR012337">
    <property type="entry name" value="RNaseH-like_sf"/>
</dbReference>
<protein>
    <submittedName>
        <fullName evidence="12">Uncharacterized protein LOC128198607</fullName>
    </submittedName>
</protein>
<dbReference type="Proteomes" id="UP001652582">
    <property type="component" value="Chromosome 2"/>
</dbReference>
<dbReference type="PANTHER" id="PTHR42648:SF11">
    <property type="entry name" value="TRANSPOSON TY4-P GAG-POL POLYPROTEIN"/>
    <property type="match status" value="1"/>
</dbReference>
<evidence type="ECO:0000256" key="3">
    <source>
        <dbReference type="ARBA" id="ARBA00022759"/>
    </source>
</evidence>
<dbReference type="Pfam" id="PF14223">
    <property type="entry name" value="Retrotran_gag_2"/>
    <property type="match status" value="1"/>
</dbReference>
<dbReference type="SUPFAM" id="SSF53098">
    <property type="entry name" value="Ribonuclease H-like"/>
    <property type="match status" value="1"/>
</dbReference>
<evidence type="ECO:0000313" key="12">
    <source>
        <dbReference type="RefSeq" id="XP_052740800.1"/>
    </source>
</evidence>
<keyword evidence="5" id="KW-0460">Magnesium</keyword>
<keyword evidence="4" id="KW-0378">Hydrolase</keyword>
<name>A0ABM3LP37_BICAN</name>
<sequence length="441" mass="50129">MPVATSITQCYCFDKKQVALNLNQPSNKPPPPPAAPRPRRLTAAKEQHKVSQKQSPIQRNPRKYRARSGSPFSAELRRALPDAQNAKQVWERLAKAFEDSGLTRKVGLLKELINTNLENSLSVEDYVNKIMTAAHKLRNINFHVDDEWLGTLMLAGLSEVYRPMIMGLESSGMKISADLVKNKLLQEVKRASMHMTMHREWLTDVTPSSVPTIRIANNKLLKVECCGNVCIKVKTKDGSTDSIQVTYWAEAVATAAYIVNRSPTCTLSDATPHEVWTGKKPNLSHMRIFGCSAMVLIPKQNRTKLDVKSHDSDQFENVNDETYIPDESLDSPVVPNLRPLQQRRRRRNDDVNQSPSSLMCQNVESTMNLLNNDPQSLQEALHSEKADEWKRAMHEEYQSLIKNNTWTQVDLPEGKSVIPSRWVLKLRWMEMGLLLVIKRGW</sequence>
<feature type="compositionally biased region" description="Pro residues" evidence="10">
    <location>
        <begin position="27"/>
        <end position="36"/>
    </location>
</feature>
<keyword evidence="8" id="KW-0548">Nucleotidyltransferase</keyword>
<dbReference type="GeneID" id="128198607"/>
<feature type="region of interest" description="Disordered" evidence="10">
    <location>
        <begin position="307"/>
        <end position="356"/>
    </location>
</feature>
<evidence type="ECO:0000256" key="8">
    <source>
        <dbReference type="ARBA" id="ARBA00022932"/>
    </source>
</evidence>
<keyword evidence="2" id="KW-0479">Metal-binding</keyword>
<reference evidence="11" key="1">
    <citation type="submission" date="2025-05" db="UniProtKB">
        <authorList>
            <consortium name="RefSeq"/>
        </authorList>
    </citation>
    <scope>NUCLEOTIDE SEQUENCE [LARGE SCALE GENOMIC DNA]</scope>
</reference>
<dbReference type="InterPro" id="IPR039537">
    <property type="entry name" value="Retrotran_Ty1/copia-like"/>
</dbReference>
<evidence type="ECO:0000256" key="10">
    <source>
        <dbReference type="SAM" id="MobiDB-lite"/>
    </source>
</evidence>
<organism evidence="11 12">
    <name type="scientific">Bicyclus anynana</name>
    <name type="common">Squinting bush brown butterfly</name>
    <dbReference type="NCBI Taxonomy" id="110368"/>
    <lineage>
        <taxon>Eukaryota</taxon>
        <taxon>Metazoa</taxon>
        <taxon>Ecdysozoa</taxon>
        <taxon>Arthropoda</taxon>
        <taxon>Hexapoda</taxon>
        <taxon>Insecta</taxon>
        <taxon>Pterygota</taxon>
        <taxon>Neoptera</taxon>
        <taxon>Endopterygota</taxon>
        <taxon>Lepidoptera</taxon>
        <taxon>Glossata</taxon>
        <taxon>Ditrysia</taxon>
        <taxon>Papilionoidea</taxon>
        <taxon>Nymphalidae</taxon>
        <taxon>Satyrinae</taxon>
        <taxon>Satyrini</taxon>
        <taxon>Mycalesina</taxon>
        <taxon>Bicyclus</taxon>
    </lineage>
</organism>
<accession>A0ABM3LP37</accession>
<evidence type="ECO:0000313" key="11">
    <source>
        <dbReference type="Proteomes" id="UP001652582"/>
    </source>
</evidence>
<dbReference type="InterPro" id="IPR036397">
    <property type="entry name" value="RNaseH_sf"/>
</dbReference>
<dbReference type="RefSeq" id="XP_052740800.1">
    <property type="nucleotide sequence ID" value="XM_052884840.1"/>
</dbReference>
<keyword evidence="8" id="KW-0239">DNA-directed DNA polymerase</keyword>
<evidence type="ECO:0000256" key="4">
    <source>
        <dbReference type="ARBA" id="ARBA00022801"/>
    </source>
</evidence>
<reference evidence="12" key="2">
    <citation type="submission" date="2025-08" db="UniProtKB">
        <authorList>
            <consortium name="RefSeq"/>
        </authorList>
    </citation>
    <scope>IDENTIFICATION</scope>
</reference>
<keyword evidence="3" id="KW-0255">Endonuclease</keyword>
<keyword evidence="1" id="KW-0540">Nuclease</keyword>
<keyword evidence="9" id="KW-0233">DNA recombination</keyword>
<evidence type="ECO:0000256" key="7">
    <source>
        <dbReference type="ARBA" id="ARBA00022918"/>
    </source>
</evidence>
<gene>
    <name evidence="12" type="primary">LOC128198607</name>
</gene>
<evidence type="ECO:0000256" key="6">
    <source>
        <dbReference type="ARBA" id="ARBA00022908"/>
    </source>
</evidence>
<proteinExistence type="predicted"/>
<evidence type="ECO:0000256" key="1">
    <source>
        <dbReference type="ARBA" id="ARBA00022722"/>
    </source>
</evidence>
<evidence type="ECO:0000256" key="2">
    <source>
        <dbReference type="ARBA" id="ARBA00022723"/>
    </source>
</evidence>
<keyword evidence="8" id="KW-0808">Transferase</keyword>
<keyword evidence="7" id="KW-0695">RNA-directed DNA polymerase</keyword>
<dbReference type="PANTHER" id="PTHR42648">
    <property type="entry name" value="TRANSPOSASE, PUTATIVE-RELATED"/>
    <property type="match status" value="1"/>
</dbReference>
<dbReference type="Gene3D" id="3.30.420.10">
    <property type="entry name" value="Ribonuclease H-like superfamily/Ribonuclease H"/>
    <property type="match status" value="1"/>
</dbReference>